<reference evidence="12 13" key="1">
    <citation type="journal article" date="2013" name="Retrovirology">
        <title>Discovery and full genome characterization of two highly divergent simian immunodeficiency viruses infecting black-and-white colobus monkeys (Colobus guereza) in Kibale National Park, Uganda.</title>
        <authorList>
            <person name="Lauck M."/>
            <person name="Switzer W.M."/>
            <person name="Sibley S.D."/>
            <person name="Hyeroba D."/>
            <person name="Tumukunde A."/>
            <person name="Weny G."/>
            <person name="Taylor B."/>
            <person name="Shankar A."/>
            <person name="Ting N."/>
            <person name="Chapman C.A."/>
            <person name="Friedrich T.C."/>
            <person name="Goldberg T.L."/>
            <person name="O Connor D.H."/>
        </authorList>
    </citation>
    <scope>NUCLEOTIDE SEQUENCE [LARGE SCALE GENOMIC DNA]</scope>
    <source>
        <strain evidence="12">BWC07</strain>
    </source>
</reference>
<dbReference type="EMBL" id="KF214241">
    <property type="protein sequence ID" value="AHB61201.1"/>
    <property type="molecule type" value="Genomic_RNA"/>
</dbReference>
<evidence type="ECO:0000313" key="13">
    <source>
        <dbReference type="Proteomes" id="UP000257878"/>
    </source>
</evidence>
<evidence type="ECO:0000256" key="5">
    <source>
        <dbReference type="ARBA" id="ARBA00022707"/>
    </source>
</evidence>
<comment type="similarity">
    <text evidence="1 11">Belongs to the lentivirus primate group Nef protein family.</text>
</comment>
<sequence length="232" mass="27022">MGSILSRGSNRYQMERPTSPGGCLSRLFGVYWYPGVQTWRFLRHFRGGYDLRRVQGVEHLNLVADGYEEIPRDLPNCPCPLCYRHPRVYFHSPEPEDLGENNSCFVCARVPVRRPTIKLLFDISFFLKEKGGLEGIIRTPERDRLLERYCYIEWGVLSDWLEYEDETNEDGTPKEERLPLACGWLWKLVLLDSIGKWAYCFDPALLNRPVTKKKKQDAPNRSTVAMEIETVD</sequence>
<evidence type="ECO:0000256" key="11">
    <source>
        <dbReference type="RuleBase" id="RU000344"/>
    </source>
</evidence>
<dbReference type="InterPro" id="IPR027481">
    <property type="entry name" value="HIV-1_Nef_core_sf"/>
</dbReference>
<keyword evidence="5 11" id="KW-0519">Myristate</keyword>
<dbReference type="Gene3D" id="3.30.62.10">
    <property type="entry name" value="Nef Regulatory Factor"/>
    <property type="match status" value="1"/>
</dbReference>
<organism evidence="12 13">
    <name type="scientific">Simian immunodeficiency virus</name>
    <name type="common">SIV</name>
    <dbReference type="NCBI Taxonomy" id="11723"/>
    <lineage>
        <taxon>Viruses</taxon>
        <taxon>Riboviria</taxon>
        <taxon>Pararnavirae</taxon>
        <taxon>Artverviricota</taxon>
        <taxon>Revtraviricetes</taxon>
        <taxon>Ortervirales</taxon>
        <taxon>Retroviridae</taxon>
        <taxon>Orthoretrovirinae</taxon>
        <taxon>Lentivirus</taxon>
        <taxon>Lentivirus simimdef</taxon>
    </lineage>
</organism>
<evidence type="ECO:0000256" key="6">
    <source>
        <dbReference type="ARBA" id="ARBA00022870"/>
    </source>
</evidence>
<organismHost>
    <name type="scientific">Cercopithecidae</name>
    <name type="common">Old World monkeys</name>
    <dbReference type="NCBI Taxonomy" id="9527"/>
</organismHost>
<evidence type="ECO:0000256" key="2">
    <source>
        <dbReference type="ARBA" id="ARBA00013526"/>
    </source>
</evidence>
<protein>
    <recommendedName>
        <fullName evidence="2 11">Protein Nef</fullName>
    </recommendedName>
</protein>
<evidence type="ECO:0000256" key="1">
    <source>
        <dbReference type="ARBA" id="ARBA00006933"/>
    </source>
</evidence>
<proteinExistence type="inferred from homology"/>
<evidence type="ECO:0000256" key="3">
    <source>
        <dbReference type="ARBA" id="ARBA00022511"/>
    </source>
</evidence>
<keyword evidence="9 11" id="KW-0899">Viral immunoevasion</keyword>
<gene>
    <name evidence="12" type="primary">nef</name>
</gene>
<dbReference type="Pfam" id="PF00469">
    <property type="entry name" value="F-protein"/>
    <property type="match status" value="1"/>
</dbReference>
<accession>V5T8Z1</accession>
<dbReference type="Proteomes" id="UP000257878">
    <property type="component" value="Segment"/>
</dbReference>
<dbReference type="GO" id="GO:0005525">
    <property type="term" value="F:GTP binding"/>
    <property type="evidence" value="ECO:0007669"/>
    <property type="project" value="InterPro"/>
</dbReference>
<keyword evidence="4" id="KW-0945">Host-virus interaction</keyword>
<evidence type="ECO:0000256" key="8">
    <source>
        <dbReference type="ARBA" id="ARBA00023136"/>
    </source>
</evidence>
<evidence type="ECO:0000256" key="4">
    <source>
        <dbReference type="ARBA" id="ARBA00022581"/>
    </source>
</evidence>
<evidence type="ECO:0000256" key="9">
    <source>
        <dbReference type="ARBA" id="ARBA00023280"/>
    </source>
</evidence>
<keyword evidence="7 11" id="KW-0843">Virulence</keyword>
<keyword evidence="3" id="KW-1032">Host cell membrane</keyword>
<keyword evidence="10 11" id="KW-0449">Lipoprotein</keyword>
<evidence type="ECO:0000256" key="7">
    <source>
        <dbReference type="ARBA" id="ARBA00023026"/>
    </source>
</evidence>
<dbReference type="InterPro" id="IPR001558">
    <property type="entry name" value="HIV_Nef"/>
</dbReference>
<evidence type="ECO:0000256" key="10">
    <source>
        <dbReference type="ARBA" id="ARBA00023288"/>
    </source>
</evidence>
<keyword evidence="6" id="KW-1043">Host membrane</keyword>
<keyword evidence="8" id="KW-0472">Membrane</keyword>
<organismHost>
    <name type="scientific">Pan troglodytes</name>
    <name type="common">Chimpanzee</name>
    <dbReference type="NCBI Taxonomy" id="9598"/>
</organismHost>
<name>V5T8Z1_SIV</name>
<dbReference type="SUPFAM" id="SSF55671">
    <property type="entry name" value="Regulatory factor Nef"/>
    <property type="match status" value="1"/>
</dbReference>
<evidence type="ECO:0000313" key="12">
    <source>
        <dbReference type="EMBL" id="AHB61201.1"/>
    </source>
</evidence>